<protein>
    <recommendedName>
        <fullName evidence="4">Toluene tolerance protein</fullName>
    </recommendedName>
</protein>
<dbReference type="STRING" id="1810504.PG2T_04425"/>
<dbReference type="OrthoDB" id="9787053at2"/>
<dbReference type="PANTHER" id="PTHR36573">
    <property type="entry name" value="INTERMEMBRANE PHOSPHOLIPID TRANSPORT SYSTEM BINDING PROTEIN MLAC"/>
    <property type="match status" value="1"/>
</dbReference>
<organism evidence="2 3">
    <name type="scientific">Immundisolibacter cernigliae</name>
    <dbReference type="NCBI Taxonomy" id="1810504"/>
    <lineage>
        <taxon>Bacteria</taxon>
        <taxon>Pseudomonadati</taxon>
        <taxon>Pseudomonadota</taxon>
        <taxon>Gammaproteobacteria</taxon>
        <taxon>Immundisolibacterales</taxon>
        <taxon>Immundisolibacteraceae</taxon>
        <taxon>Immundisolibacter</taxon>
    </lineage>
</organism>
<dbReference type="PIRSF" id="PIRSF004649">
    <property type="entry name" value="MlaC"/>
    <property type="match status" value="1"/>
</dbReference>
<dbReference type="EMBL" id="CP014671">
    <property type="protein sequence ID" value="ANX03510.1"/>
    <property type="molecule type" value="Genomic_DNA"/>
</dbReference>
<dbReference type="PANTHER" id="PTHR36573:SF1">
    <property type="entry name" value="INTERMEMBRANE PHOSPHOLIPID TRANSPORT SYSTEM BINDING PROTEIN MLAC"/>
    <property type="match status" value="1"/>
</dbReference>
<sequence>MIKRFAAALLGLALSGTTMLVSAADDPAAVVRNTAERVLDSLRSDRARYQDDHALFALVREVVFPRLDRERTAQWVLGANWRTATPAQREQFIAEFSDLLLRTYGTALRQYDSEKLNYLPAQAPAGADRVTVRTEIIRPDGPKVSVDYLLTNRSGEWKVYDVIIENVSLVVTYRSEYSAIIKRDGMDGLLKQLSERNRSANS</sequence>
<evidence type="ECO:0000313" key="3">
    <source>
        <dbReference type="Proteomes" id="UP000092952"/>
    </source>
</evidence>
<dbReference type="FunCoup" id="A0A1B1YRU0">
    <property type="interactions" value="135"/>
</dbReference>
<dbReference type="Proteomes" id="UP000092952">
    <property type="component" value="Chromosome"/>
</dbReference>
<dbReference type="AlphaFoldDB" id="A0A1B1YRU0"/>
<evidence type="ECO:0000256" key="1">
    <source>
        <dbReference type="SAM" id="SignalP"/>
    </source>
</evidence>
<gene>
    <name evidence="2" type="ORF">PG2T_04425</name>
</gene>
<dbReference type="Gene3D" id="3.10.450.710">
    <property type="entry name" value="Tgt2/MlaC"/>
    <property type="match status" value="1"/>
</dbReference>
<feature type="signal peptide" evidence="1">
    <location>
        <begin position="1"/>
        <end position="23"/>
    </location>
</feature>
<name>A0A1B1YRU0_9GAMM</name>
<dbReference type="InterPro" id="IPR008869">
    <property type="entry name" value="MlaC/ttg2D"/>
</dbReference>
<dbReference type="KEGG" id="gbi:PG2T_04425"/>
<dbReference type="RefSeq" id="WP_068803007.1">
    <property type="nucleotide sequence ID" value="NZ_CP014671.1"/>
</dbReference>
<feature type="chain" id="PRO_5008533011" description="Toluene tolerance protein" evidence="1">
    <location>
        <begin position="24"/>
        <end position="202"/>
    </location>
</feature>
<dbReference type="InterPro" id="IPR042245">
    <property type="entry name" value="Tgt2/MlaC_sf"/>
</dbReference>
<dbReference type="Pfam" id="PF05494">
    <property type="entry name" value="MlaC"/>
    <property type="match status" value="1"/>
</dbReference>
<dbReference type="InParanoid" id="A0A1B1YRU0"/>
<proteinExistence type="predicted"/>
<evidence type="ECO:0008006" key="4">
    <source>
        <dbReference type="Google" id="ProtNLM"/>
    </source>
</evidence>
<evidence type="ECO:0000313" key="2">
    <source>
        <dbReference type="EMBL" id="ANX03510.1"/>
    </source>
</evidence>
<keyword evidence="3" id="KW-1185">Reference proteome</keyword>
<reference evidence="3" key="1">
    <citation type="submission" date="2016-03" db="EMBL/GenBank/DDBJ databases">
        <title>Complete genome sequence of Solimmundus cernigliae, representing a novel lineage of polycyclic aromatic hydrocarbon degraders within the Gammaproteobacteria.</title>
        <authorList>
            <person name="Singleton D.R."/>
            <person name="Dickey A.N."/>
            <person name="Scholl E.H."/>
            <person name="Wright F.A."/>
            <person name="Aitken M.D."/>
        </authorList>
    </citation>
    <scope>NUCLEOTIDE SEQUENCE [LARGE SCALE GENOMIC DNA]</scope>
    <source>
        <strain evidence="3">TR3.2</strain>
    </source>
</reference>
<keyword evidence="1" id="KW-0732">Signal</keyword>
<accession>A0A1B1YRU0</accession>